<dbReference type="AlphaFoldDB" id="A0A246KQL4"/>
<accession>A0A246KQL4</accession>
<protein>
    <submittedName>
        <fullName evidence="1">Uncharacterized protein</fullName>
    </submittedName>
</protein>
<evidence type="ECO:0000313" key="2">
    <source>
        <dbReference type="Proteomes" id="UP000197904"/>
    </source>
</evidence>
<gene>
    <name evidence="1" type="ORF">CEE55_22435</name>
</gene>
<proteinExistence type="predicted"/>
<reference evidence="1 2" key="1">
    <citation type="submission" date="2017-06" db="EMBL/GenBank/DDBJ databases">
        <authorList>
            <person name="Kim H.J."/>
            <person name="Triplett B.A."/>
        </authorList>
    </citation>
    <scope>NUCLEOTIDE SEQUENCE [LARGE SCALE GENOMIC DNA]</scope>
    <source>
        <strain evidence="1 2">S18795</strain>
    </source>
</reference>
<sequence length="60" mass="6866">MVEKRGRSSKIRIRKEPVRKHAIHNPVVDRCSFGNFITRPQAACDEWRNSEGECIAKAGE</sequence>
<comment type="caution">
    <text evidence="1">The sequence shown here is derived from an EMBL/GenBank/DDBJ whole genome shotgun (WGS) entry which is preliminary data.</text>
</comment>
<evidence type="ECO:0000313" key="1">
    <source>
        <dbReference type="EMBL" id="OWR25642.1"/>
    </source>
</evidence>
<name>A0A246KQL4_9GAMM</name>
<dbReference type="EMBL" id="NIXP01000157">
    <property type="protein sequence ID" value="OWR25642.1"/>
    <property type="molecule type" value="Genomic_DNA"/>
</dbReference>
<dbReference type="Proteomes" id="UP000197904">
    <property type="component" value="Unassembled WGS sequence"/>
</dbReference>
<organism evidence="1 2">
    <name type="scientific">Stenotrophomonas pavanii</name>
    <dbReference type="NCBI Taxonomy" id="487698"/>
    <lineage>
        <taxon>Bacteria</taxon>
        <taxon>Pseudomonadati</taxon>
        <taxon>Pseudomonadota</taxon>
        <taxon>Gammaproteobacteria</taxon>
        <taxon>Lysobacterales</taxon>
        <taxon>Lysobacteraceae</taxon>
        <taxon>Stenotrophomonas</taxon>
    </lineage>
</organism>